<dbReference type="CDD" id="cd09629">
    <property type="entry name" value="DOMON_CIL1_like"/>
    <property type="match status" value="1"/>
</dbReference>
<dbReference type="Pfam" id="PF04526">
    <property type="entry name" value="DUF568"/>
    <property type="match status" value="1"/>
</dbReference>
<accession>A0A834G0W5</accession>
<dbReference type="EMBL" id="WJXA01000013">
    <property type="protein sequence ID" value="KAF7121379.1"/>
    <property type="molecule type" value="Genomic_DNA"/>
</dbReference>
<dbReference type="OrthoDB" id="1720670at2759"/>
<keyword evidence="5" id="KW-0472">Membrane</keyword>
<dbReference type="PANTHER" id="PTHR23130:SF157">
    <property type="entry name" value="AUXIN-INDUCED IN ROOT CULTURES PROTEIN 12"/>
    <property type="match status" value="1"/>
</dbReference>
<evidence type="ECO:0000259" key="7">
    <source>
        <dbReference type="PROSITE" id="PS50836"/>
    </source>
</evidence>
<dbReference type="Proteomes" id="UP000626092">
    <property type="component" value="Unassembled WGS sequence"/>
</dbReference>
<name>A0A834G0W5_RHOSS</name>
<evidence type="ECO:0000256" key="4">
    <source>
        <dbReference type="ARBA" id="ARBA00022982"/>
    </source>
</evidence>
<evidence type="ECO:0000313" key="8">
    <source>
        <dbReference type="EMBL" id="KAF7121379.1"/>
    </source>
</evidence>
<reference evidence="8" key="1">
    <citation type="submission" date="2019-11" db="EMBL/GenBank/DDBJ databases">
        <authorList>
            <person name="Liu Y."/>
            <person name="Hou J."/>
            <person name="Li T.-Q."/>
            <person name="Guan C.-H."/>
            <person name="Wu X."/>
            <person name="Wu H.-Z."/>
            <person name="Ling F."/>
            <person name="Zhang R."/>
            <person name="Shi X.-G."/>
            <person name="Ren J.-P."/>
            <person name="Chen E.-F."/>
            <person name="Sun J.-M."/>
        </authorList>
    </citation>
    <scope>NUCLEOTIDE SEQUENCE</scope>
    <source>
        <strain evidence="8">Adult_tree_wgs_1</strain>
        <tissue evidence="8">Leaves</tissue>
    </source>
</reference>
<keyword evidence="4" id="KW-0249">Electron transport</keyword>
<protein>
    <recommendedName>
        <fullName evidence="7">DOMON domain-containing protein</fullName>
    </recommendedName>
</protein>
<feature type="signal peptide" evidence="6">
    <location>
        <begin position="1"/>
        <end position="25"/>
    </location>
</feature>
<dbReference type="AlphaFoldDB" id="A0A834G0W5"/>
<feature type="chain" id="PRO_5032301909" description="DOMON domain-containing protein" evidence="6">
    <location>
        <begin position="26"/>
        <end position="231"/>
    </location>
</feature>
<dbReference type="PROSITE" id="PS50836">
    <property type="entry name" value="DOMON"/>
    <property type="match status" value="1"/>
</dbReference>
<keyword evidence="9" id="KW-1185">Reference proteome</keyword>
<comment type="caution">
    <text evidence="8">The sequence shown here is derived from an EMBL/GenBank/DDBJ whole genome shotgun (WGS) entry which is preliminary data.</text>
</comment>
<keyword evidence="2" id="KW-0813">Transport</keyword>
<evidence type="ECO:0000313" key="9">
    <source>
        <dbReference type="Proteomes" id="UP000626092"/>
    </source>
</evidence>
<dbReference type="PANTHER" id="PTHR23130">
    <property type="entry name" value="CYTOCHROME B561 AND DOMON DOMAIN-CONTAINING PROTEIN"/>
    <property type="match status" value="1"/>
</dbReference>
<sequence>MAALQLPALLLCLSIAALLFSPSHSKTCTSQNFTDHKTYANCTDLPTLNATLHWTYDNATSSLSIAFLARPAAPSGWVAWGINPAGPGMLGTQALLAYKKPDGSTDVRTFNLNSTKIVIPSNISFAVSNLRTGYADGMIRILATMALSPHTTSVSHAWNVGSSVSSNGVPSPHEILPDNLHSVGTLELAKSSGTASDGNGTSSAAGPNGARGGGFGLFASVLIMASFVIWS</sequence>
<dbReference type="GO" id="GO:0016020">
    <property type="term" value="C:membrane"/>
    <property type="evidence" value="ECO:0007669"/>
    <property type="project" value="UniProtKB-SubCell"/>
</dbReference>
<organism evidence="8 9">
    <name type="scientific">Rhododendron simsii</name>
    <name type="common">Sims's rhododendron</name>
    <dbReference type="NCBI Taxonomy" id="118357"/>
    <lineage>
        <taxon>Eukaryota</taxon>
        <taxon>Viridiplantae</taxon>
        <taxon>Streptophyta</taxon>
        <taxon>Embryophyta</taxon>
        <taxon>Tracheophyta</taxon>
        <taxon>Spermatophyta</taxon>
        <taxon>Magnoliopsida</taxon>
        <taxon>eudicotyledons</taxon>
        <taxon>Gunneridae</taxon>
        <taxon>Pentapetalae</taxon>
        <taxon>asterids</taxon>
        <taxon>Ericales</taxon>
        <taxon>Ericaceae</taxon>
        <taxon>Ericoideae</taxon>
        <taxon>Rhodoreae</taxon>
        <taxon>Rhododendron</taxon>
    </lineage>
</organism>
<evidence type="ECO:0000256" key="2">
    <source>
        <dbReference type="ARBA" id="ARBA00022448"/>
    </source>
</evidence>
<evidence type="ECO:0000256" key="6">
    <source>
        <dbReference type="SAM" id="SignalP"/>
    </source>
</evidence>
<evidence type="ECO:0000256" key="5">
    <source>
        <dbReference type="ARBA" id="ARBA00023136"/>
    </source>
</evidence>
<dbReference type="InterPro" id="IPR005018">
    <property type="entry name" value="DOMON_domain"/>
</dbReference>
<comment type="subcellular location">
    <subcellularLocation>
        <location evidence="1">Membrane</location>
    </subcellularLocation>
</comment>
<feature type="domain" description="DOMON" evidence="7">
    <location>
        <begin position="48"/>
        <end position="161"/>
    </location>
</feature>
<gene>
    <name evidence="8" type="ORF">RHSIM_Rhsim13G0051400</name>
</gene>
<keyword evidence="3 6" id="KW-0732">Signal</keyword>
<proteinExistence type="predicted"/>
<evidence type="ECO:0000256" key="3">
    <source>
        <dbReference type="ARBA" id="ARBA00022729"/>
    </source>
</evidence>
<evidence type="ECO:0000256" key="1">
    <source>
        <dbReference type="ARBA" id="ARBA00004370"/>
    </source>
</evidence>
<dbReference type="InterPro" id="IPR045265">
    <property type="entry name" value="AIR12_DOMON"/>
</dbReference>